<name>A0ABW4XNP3_9GAMM</name>
<evidence type="ECO:0000313" key="3">
    <source>
        <dbReference type="Proteomes" id="UP001597380"/>
    </source>
</evidence>
<evidence type="ECO:0000313" key="2">
    <source>
        <dbReference type="EMBL" id="MFD2097162.1"/>
    </source>
</evidence>
<dbReference type="Pfam" id="PF00903">
    <property type="entry name" value="Glyoxalase"/>
    <property type="match status" value="1"/>
</dbReference>
<dbReference type="PANTHER" id="PTHR36113">
    <property type="entry name" value="LYASE, PUTATIVE-RELATED-RELATED"/>
    <property type="match status" value="1"/>
</dbReference>
<evidence type="ECO:0000259" key="1">
    <source>
        <dbReference type="PROSITE" id="PS51819"/>
    </source>
</evidence>
<dbReference type="Gene3D" id="3.10.180.10">
    <property type="entry name" value="2,3-Dihydroxybiphenyl 1,2-Dioxygenase, domain 1"/>
    <property type="match status" value="1"/>
</dbReference>
<reference evidence="3" key="1">
    <citation type="journal article" date="2019" name="Int. J. Syst. Evol. Microbiol.">
        <title>The Global Catalogue of Microorganisms (GCM) 10K type strain sequencing project: providing services to taxonomists for standard genome sequencing and annotation.</title>
        <authorList>
            <consortium name="The Broad Institute Genomics Platform"/>
            <consortium name="The Broad Institute Genome Sequencing Center for Infectious Disease"/>
            <person name="Wu L."/>
            <person name="Ma J."/>
        </authorList>
    </citation>
    <scope>NUCLEOTIDE SEQUENCE [LARGE SCALE GENOMIC DNA]</scope>
    <source>
        <strain evidence="3">CGMCC 1.10992</strain>
    </source>
</reference>
<proteinExistence type="predicted"/>
<accession>A0ABW4XNP3</accession>
<dbReference type="RefSeq" id="WP_345339912.1">
    <property type="nucleotide sequence ID" value="NZ_BAABLI010000012.1"/>
</dbReference>
<feature type="domain" description="VOC" evidence="1">
    <location>
        <begin position="2"/>
        <end position="129"/>
    </location>
</feature>
<dbReference type="Proteomes" id="UP001597380">
    <property type="component" value="Unassembled WGS sequence"/>
</dbReference>
<gene>
    <name evidence="2" type="ORF">ACFSJ3_14295</name>
</gene>
<dbReference type="PROSITE" id="PS51819">
    <property type="entry name" value="VOC"/>
    <property type="match status" value="1"/>
</dbReference>
<dbReference type="EMBL" id="JBHUHT010000016">
    <property type="protein sequence ID" value="MFD2097162.1"/>
    <property type="molecule type" value="Genomic_DNA"/>
</dbReference>
<dbReference type="InterPro" id="IPR037523">
    <property type="entry name" value="VOC_core"/>
</dbReference>
<dbReference type="InterPro" id="IPR051332">
    <property type="entry name" value="Fosfomycin_Res_Enzymes"/>
</dbReference>
<keyword evidence="3" id="KW-1185">Reference proteome</keyword>
<dbReference type="InterPro" id="IPR004360">
    <property type="entry name" value="Glyas_Fos-R_dOase_dom"/>
</dbReference>
<protein>
    <submittedName>
        <fullName evidence="2">VOC family protein</fullName>
    </submittedName>
</protein>
<dbReference type="InterPro" id="IPR029068">
    <property type="entry name" value="Glyas_Bleomycin-R_OHBP_Dase"/>
</dbReference>
<dbReference type="SUPFAM" id="SSF54593">
    <property type="entry name" value="Glyoxalase/Bleomycin resistance protein/Dihydroxybiphenyl dioxygenase"/>
    <property type="match status" value="1"/>
</dbReference>
<comment type="caution">
    <text evidence="2">The sequence shown here is derived from an EMBL/GenBank/DDBJ whole genome shotgun (WGS) entry which is preliminary data.</text>
</comment>
<dbReference type="PANTHER" id="PTHR36113:SF1">
    <property type="entry name" value="GLYOXALASE_BLEOMYCIN RESISTANCE PROTEIN_DIOXYGENASE"/>
    <property type="match status" value="1"/>
</dbReference>
<sequence>MKIEHIAIWTQDLENLKHFYETYFGAKSGSKYQNLEKQFSSYFLTFSSGARLELMSMASIKALDLPATAQHIGLIHVAFSLGSKENVDRCYAQFRASGLNLLDSPRVTGDGYYEFTLLDPDGNRIEVTA</sequence>
<organism evidence="2 3">
    <name type="scientific">Corallincola platygyrae</name>
    <dbReference type="NCBI Taxonomy" id="1193278"/>
    <lineage>
        <taxon>Bacteria</taxon>
        <taxon>Pseudomonadati</taxon>
        <taxon>Pseudomonadota</taxon>
        <taxon>Gammaproteobacteria</taxon>
        <taxon>Alteromonadales</taxon>
        <taxon>Psychromonadaceae</taxon>
        <taxon>Corallincola</taxon>
    </lineage>
</organism>